<comment type="caution">
    <text evidence="9">The sequence shown here is derived from an EMBL/GenBank/DDBJ whole genome shotgun (WGS) entry which is preliminary data.</text>
</comment>
<feature type="chain" id="PRO_5012103183" description="Fiber protein Fb34" evidence="8">
    <location>
        <begin position="22"/>
        <end position="185"/>
    </location>
</feature>
<comment type="similarity">
    <text evidence="6">Belongs to the DESIGUAL family.</text>
</comment>
<dbReference type="STRING" id="56857.A0A200QRU9"/>
<dbReference type="AlphaFoldDB" id="A0A200QRU9"/>
<evidence type="ECO:0000256" key="7">
    <source>
        <dbReference type="SAM" id="Phobius"/>
    </source>
</evidence>
<dbReference type="InParanoid" id="A0A200QRU9"/>
<evidence type="ECO:0000256" key="4">
    <source>
        <dbReference type="ARBA" id="ARBA00022989"/>
    </source>
</evidence>
<feature type="transmembrane region" description="Helical" evidence="7">
    <location>
        <begin position="140"/>
        <end position="161"/>
    </location>
</feature>
<sequence>MASTILLVIVFVFDLIAFALAVAAEQRRSTAQLVPDSEKNYNYCVYDSDISTGMGVGAFLFLMASQVLIMVASRCFCCGKALRPGGSRAWAILLFISCWLTFFIAEVCLLAGSVRNAYHTKYTSYLTNDRPSCQVLRKGVFGAGAAFVVFTGILTELYYVCYAKAKDNFQSPYGRETGVGMGTYS</sequence>
<evidence type="ECO:0000256" key="5">
    <source>
        <dbReference type="ARBA" id="ARBA00023136"/>
    </source>
</evidence>
<dbReference type="OMA" id="CKEVRRS"/>
<dbReference type="InterPro" id="IPR009606">
    <property type="entry name" value="DEAL/Modifying_wall_lignin1/2"/>
</dbReference>
<dbReference type="PANTHER" id="PTHR31769">
    <property type="entry name" value="OS07G0462200 PROTEIN-RELATED"/>
    <property type="match status" value="1"/>
</dbReference>
<reference evidence="9 10" key="1">
    <citation type="journal article" date="2017" name="Mol. Plant">
        <title>The Genome of Medicinal Plant Macleaya cordata Provides New Insights into Benzylisoquinoline Alkaloids Metabolism.</title>
        <authorList>
            <person name="Liu X."/>
            <person name="Liu Y."/>
            <person name="Huang P."/>
            <person name="Ma Y."/>
            <person name="Qing Z."/>
            <person name="Tang Q."/>
            <person name="Cao H."/>
            <person name="Cheng P."/>
            <person name="Zheng Y."/>
            <person name="Yuan Z."/>
            <person name="Zhou Y."/>
            <person name="Liu J."/>
            <person name="Tang Z."/>
            <person name="Zhuo Y."/>
            <person name="Zhang Y."/>
            <person name="Yu L."/>
            <person name="Huang J."/>
            <person name="Yang P."/>
            <person name="Peng Q."/>
            <person name="Zhang J."/>
            <person name="Jiang W."/>
            <person name="Zhang Z."/>
            <person name="Lin K."/>
            <person name="Ro D.K."/>
            <person name="Chen X."/>
            <person name="Xiong X."/>
            <person name="Shang Y."/>
            <person name="Huang S."/>
            <person name="Zeng J."/>
        </authorList>
    </citation>
    <scope>NUCLEOTIDE SEQUENCE [LARGE SCALE GENOMIC DNA]</scope>
    <source>
        <strain evidence="10">cv. BLH2017</strain>
        <tissue evidence="9">Root</tissue>
    </source>
</reference>
<evidence type="ECO:0000313" key="10">
    <source>
        <dbReference type="Proteomes" id="UP000195402"/>
    </source>
</evidence>
<name>A0A200QRU9_MACCD</name>
<dbReference type="Proteomes" id="UP000195402">
    <property type="component" value="Unassembled WGS sequence"/>
</dbReference>
<feature type="transmembrane region" description="Helical" evidence="7">
    <location>
        <begin position="89"/>
        <end position="112"/>
    </location>
</feature>
<evidence type="ECO:0000313" key="9">
    <source>
        <dbReference type="EMBL" id="OVA13206.1"/>
    </source>
</evidence>
<evidence type="ECO:0000256" key="8">
    <source>
        <dbReference type="SAM" id="SignalP"/>
    </source>
</evidence>
<feature type="transmembrane region" description="Helical" evidence="7">
    <location>
        <begin position="56"/>
        <end position="77"/>
    </location>
</feature>
<comment type="subcellular location">
    <subcellularLocation>
        <location evidence="1">Endomembrane system</location>
        <topology evidence="1">Multi-pass membrane protein</topology>
    </subcellularLocation>
</comment>
<organism evidence="9 10">
    <name type="scientific">Macleaya cordata</name>
    <name type="common">Five-seeded plume-poppy</name>
    <name type="synonym">Bocconia cordata</name>
    <dbReference type="NCBI Taxonomy" id="56857"/>
    <lineage>
        <taxon>Eukaryota</taxon>
        <taxon>Viridiplantae</taxon>
        <taxon>Streptophyta</taxon>
        <taxon>Embryophyta</taxon>
        <taxon>Tracheophyta</taxon>
        <taxon>Spermatophyta</taxon>
        <taxon>Magnoliopsida</taxon>
        <taxon>Ranunculales</taxon>
        <taxon>Papaveraceae</taxon>
        <taxon>Papaveroideae</taxon>
        <taxon>Macleaya</taxon>
    </lineage>
</organism>
<keyword evidence="3 8" id="KW-0732">Signal</keyword>
<keyword evidence="2 7" id="KW-0812">Transmembrane</keyword>
<accession>A0A200QRU9</accession>
<evidence type="ECO:0008006" key="11">
    <source>
        <dbReference type="Google" id="ProtNLM"/>
    </source>
</evidence>
<proteinExistence type="inferred from homology"/>
<evidence type="ECO:0000256" key="1">
    <source>
        <dbReference type="ARBA" id="ARBA00004127"/>
    </source>
</evidence>
<evidence type="ECO:0000256" key="2">
    <source>
        <dbReference type="ARBA" id="ARBA00022692"/>
    </source>
</evidence>
<dbReference type="FunCoup" id="A0A200QRU9">
    <property type="interactions" value="11"/>
</dbReference>
<keyword evidence="10" id="KW-1185">Reference proteome</keyword>
<protein>
    <recommendedName>
        <fullName evidence="11">Fiber protein Fb34</fullName>
    </recommendedName>
</protein>
<evidence type="ECO:0000256" key="6">
    <source>
        <dbReference type="ARBA" id="ARBA00029467"/>
    </source>
</evidence>
<dbReference type="Pfam" id="PF06749">
    <property type="entry name" value="DUF1218"/>
    <property type="match status" value="1"/>
</dbReference>
<dbReference type="InterPro" id="IPR052222">
    <property type="entry name" value="DESIGUAL"/>
</dbReference>
<keyword evidence="5 7" id="KW-0472">Membrane</keyword>
<dbReference type="OrthoDB" id="2015495at2759"/>
<feature type="signal peptide" evidence="8">
    <location>
        <begin position="1"/>
        <end position="21"/>
    </location>
</feature>
<dbReference type="GO" id="GO:0012505">
    <property type="term" value="C:endomembrane system"/>
    <property type="evidence" value="ECO:0007669"/>
    <property type="project" value="UniProtKB-SubCell"/>
</dbReference>
<dbReference type="EMBL" id="MVGT01001184">
    <property type="protein sequence ID" value="OVA13206.1"/>
    <property type="molecule type" value="Genomic_DNA"/>
</dbReference>
<evidence type="ECO:0000256" key="3">
    <source>
        <dbReference type="ARBA" id="ARBA00022729"/>
    </source>
</evidence>
<gene>
    <name evidence="9" type="ORF">BVC80_757g25</name>
</gene>
<keyword evidence="4 7" id="KW-1133">Transmembrane helix</keyword>